<dbReference type="InterPro" id="IPR011033">
    <property type="entry name" value="PRC_barrel-like_sf"/>
</dbReference>
<dbReference type="SUPFAM" id="SSF50346">
    <property type="entry name" value="PRC-barrel domain"/>
    <property type="match status" value="1"/>
</dbReference>
<sequence>MRIERCPQPGKSFLNLTTIFKTRFPGSRYGRYRDDPKPSLRIAAFATAQDKVRRELLRNVEPSRASRVGIIAASRGKNAMTNSSLRRGLLTAAVLTIPGFALAQAPATTRPATPPVASPPATTVTTPTPAASARRASQIIGANIINDENRGVGEVHDLMVDTAGGATIAVLSVGGFLGIGERYVAIPLSELRWNNDRERWMLPGATVDSLKARPAFTYPERR</sequence>
<dbReference type="InterPro" id="IPR027275">
    <property type="entry name" value="PRC-brl_dom"/>
</dbReference>
<feature type="region of interest" description="Disordered" evidence="1">
    <location>
        <begin position="109"/>
        <end position="132"/>
    </location>
</feature>
<dbReference type="RefSeq" id="WP_211871994.1">
    <property type="nucleotide sequence ID" value="NZ_JAAEDI010000045.1"/>
</dbReference>
<organism evidence="3 4">
    <name type="scientific">Neoroseomonas terrae</name>
    <dbReference type="NCBI Taxonomy" id="424799"/>
    <lineage>
        <taxon>Bacteria</taxon>
        <taxon>Pseudomonadati</taxon>
        <taxon>Pseudomonadota</taxon>
        <taxon>Alphaproteobacteria</taxon>
        <taxon>Acetobacterales</taxon>
        <taxon>Acetobacteraceae</taxon>
        <taxon>Neoroseomonas</taxon>
    </lineage>
</organism>
<feature type="domain" description="PRC-barrel" evidence="2">
    <location>
        <begin position="135"/>
        <end position="191"/>
    </location>
</feature>
<dbReference type="Proteomes" id="UP000698752">
    <property type="component" value="Unassembled WGS sequence"/>
</dbReference>
<comment type="caution">
    <text evidence="3">The sequence shown here is derived from an EMBL/GenBank/DDBJ whole genome shotgun (WGS) entry which is preliminary data.</text>
</comment>
<reference evidence="4" key="1">
    <citation type="journal article" date="2021" name="Syst. Appl. Microbiol.">
        <title>Roseomonas hellenica sp. nov., isolated from roots of wild-growing Alkanna tinctoria.</title>
        <authorList>
            <person name="Rat A."/>
            <person name="Naranjo H.D."/>
            <person name="Lebbe L."/>
            <person name="Cnockaert M."/>
            <person name="Krigas N."/>
            <person name="Grigoriadou K."/>
            <person name="Maloupa E."/>
            <person name="Willems A."/>
        </authorList>
    </citation>
    <scope>NUCLEOTIDE SEQUENCE [LARGE SCALE GENOMIC DNA]</scope>
    <source>
        <strain evidence="4">LMG 31159</strain>
    </source>
</reference>
<protein>
    <submittedName>
        <fullName evidence="3">PRC-barrel domain containing protein</fullName>
    </submittedName>
</protein>
<keyword evidence="4" id="KW-1185">Reference proteome</keyword>
<accession>A0ABS5EQM2</accession>
<dbReference type="Gene3D" id="2.30.30.240">
    <property type="entry name" value="PRC-barrel domain"/>
    <property type="match status" value="1"/>
</dbReference>
<dbReference type="EMBL" id="JAAEDI010000045">
    <property type="protein sequence ID" value="MBR0653287.1"/>
    <property type="molecule type" value="Genomic_DNA"/>
</dbReference>
<evidence type="ECO:0000259" key="2">
    <source>
        <dbReference type="Pfam" id="PF05239"/>
    </source>
</evidence>
<dbReference type="PANTHER" id="PTHR36505">
    <property type="entry name" value="BLR1072 PROTEIN"/>
    <property type="match status" value="1"/>
</dbReference>
<proteinExistence type="predicted"/>
<dbReference type="Pfam" id="PF05239">
    <property type="entry name" value="PRC"/>
    <property type="match status" value="1"/>
</dbReference>
<evidence type="ECO:0000256" key="1">
    <source>
        <dbReference type="SAM" id="MobiDB-lite"/>
    </source>
</evidence>
<gene>
    <name evidence="3" type="ORF">GXW78_26780</name>
</gene>
<evidence type="ECO:0000313" key="3">
    <source>
        <dbReference type="EMBL" id="MBR0653287.1"/>
    </source>
</evidence>
<name>A0ABS5EQM2_9PROT</name>
<feature type="compositionally biased region" description="Low complexity" evidence="1">
    <location>
        <begin position="119"/>
        <end position="132"/>
    </location>
</feature>
<dbReference type="PANTHER" id="PTHR36505:SF1">
    <property type="entry name" value="BLR1072 PROTEIN"/>
    <property type="match status" value="1"/>
</dbReference>
<evidence type="ECO:0000313" key="4">
    <source>
        <dbReference type="Proteomes" id="UP000698752"/>
    </source>
</evidence>